<evidence type="ECO:0000256" key="5">
    <source>
        <dbReference type="ARBA" id="ARBA00022553"/>
    </source>
</evidence>
<dbReference type="SUPFAM" id="SSF81665">
    <property type="entry name" value="Calcium ATPase, transmembrane domain M"/>
    <property type="match status" value="1"/>
</dbReference>
<dbReference type="InterPro" id="IPR023214">
    <property type="entry name" value="HAD_sf"/>
</dbReference>
<feature type="transmembrane region" description="Helical" evidence="18">
    <location>
        <begin position="1049"/>
        <end position="1069"/>
    </location>
</feature>
<dbReference type="Pfam" id="PF13246">
    <property type="entry name" value="Cation_ATPase"/>
    <property type="match status" value="1"/>
</dbReference>
<comment type="subcellular location">
    <subcellularLocation>
        <location evidence="1">Cell membrane</location>
        <topology evidence="1">Multi-pass membrane protein</topology>
    </subcellularLocation>
    <subcellularLocation>
        <location evidence="18">Membrane</location>
        <topology evidence="18">Multi-pass membrane protein</topology>
    </subcellularLocation>
</comment>
<feature type="transmembrane region" description="Helical" evidence="18">
    <location>
        <begin position="1012"/>
        <end position="1029"/>
    </location>
</feature>
<keyword evidence="11 18" id="KW-0067">ATP-binding</keyword>
<feature type="transmembrane region" description="Helical" evidence="18">
    <location>
        <begin position="125"/>
        <end position="143"/>
    </location>
</feature>
<evidence type="ECO:0000256" key="10">
    <source>
        <dbReference type="ARBA" id="ARBA00022837"/>
    </source>
</evidence>
<dbReference type="EC" id="7.2.2.10" evidence="18"/>
<evidence type="ECO:0000256" key="16">
    <source>
        <dbReference type="ARBA" id="ARBA00023065"/>
    </source>
</evidence>
<keyword evidence="12" id="KW-0460">Magnesium</keyword>
<dbReference type="InterPro" id="IPR036412">
    <property type="entry name" value="HAD-like_sf"/>
</dbReference>
<keyword evidence="13" id="KW-0112">Calmodulin-binding</keyword>
<evidence type="ECO:0000256" key="8">
    <source>
        <dbReference type="ARBA" id="ARBA00022723"/>
    </source>
</evidence>
<dbReference type="InterPro" id="IPR008250">
    <property type="entry name" value="ATPase_P-typ_transduc_dom_A_sf"/>
</dbReference>
<gene>
    <name evidence="21" type="ORF">LAZ67_14000286</name>
</gene>
<sequence>MVRKHIKHFLYIWSSCRRITLRFKILGTMAASSTADGSRQIQYGMSVKELQALMECRGSEAVERIRRDYGDIHGICTRLYTSPTDGLSGSLADLEHRREKFGPNVIPPRPPKTFLQLVWEALQDLTLGILVVAAVISLLLAFYDSSSLPEPSHKARRPPPPGAAQGGGHEETGWIEGVAILASVVIVVLVTAFNDYSKEKQFRGLQSQIEHEHRFAVIRAGELQQISVSDLVVGDICQIKYGDQLPADGLVIQSNDLKLDESSLTGESDHVKKGEAVDPVLLSGTHVMEGSGRMLVTAVGVNSQTGIIFALLGAAKSEDEAKKKLEAKADKNAKNKRNNLACSPTSEELTPLNVASPEANSHGVMANDVTGALPKVQEPEEEAKGTTALSRKEKSVLQTKLTKLAIQIGYAGTTIAILTVVILFIRFFLRIFWLIPEPWTKTQFRYLVKYLIIGVTVLVVAVPEGLPLAVTLALAYSVRKMMKDNNLVRHLDACETMGNATAICSDKTGTLTTNRMTVVQCYMGDTFFKMVPKFEQIPPNIGELAVTGLSINSGYTSRVLPPEPGENLHKQVGNKTECALLGFVIDIGRDFRTVRDDWPEERLYRVYTFNSVRKSMSTVIKLEPHGFRVFTKGASEIVLSKCKYILGQGGVVSTFDEKGQSAMVKNVIEPMASEGLRTIGLAYKDYVSNSQGQLGQVHMQEEPDWDDEESIVTDMTFVALFGIEDPVRPEVPAAIKTCQKAGITIRMVTGDNVNTARSIALKCGIIRPADDFLVIDGREFSRRIRGPNGEVSQALLDKIWPRLRVLARSSPQDKYTLVKGIIDSELSSNREVVAVTGDGTNDGPALKKADVGFAMGIAGTDVAKEASDIILTDDNFSSIVRAVMWGRNVYDSIAKFLQFQLTVNVVAVIVAFTGACAIEDSPLKAVQMLWVNLIMDTLASLALATEMPTPALLTRKPYGRTKPLISRNMMKNILGHALYQLVVIFTLLFYGNVIFDIDSGLYAPLGAEASEHFTIIFNTFVMMTLFNEVNARKIHGERNIFEGFFSNHIFYSIILITTVAQVIIVQFGGAAFTTVPLTLDQWLWCIFLGCGTLLWGQLITSIPTRQLPQRFSWGAGTVDTDIVANLVEDGSSGSLAQGQKRSGQILWIRGLTRLQTQLRVIRAFRSTLEDLEERHSIHSMRSSRSHTATKPLSDISYIDEDPPKAANLENHPLNQGYRLLEENTTNLNSKPSNELSI</sequence>
<protein>
    <recommendedName>
        <fullName evidence="18">Calcium-transporting ATPase</fullName>
        <ecNumber evidence="18">7.2.2.10</ecNumber>
    </recommendedName>
</protein>
<name>A0ABY6L6J8_9ARAC</name>
<evidence type="ECO:0000256" key="9">
    <source>
        <dbReference type="ARBA" id="ARBA00022741"/>
    </source>
</evidence>
<dbReference type="SFLD" id="SFLDG00002">
    <property type="entry name" value="C1.7:_P-type_atpase_like"/>
    <property type="match status" value="1"/>
</dbReference>
<evidence type="ECO:0000256" key="13">
    <source>
        <dbReference type="ARBA" id="ARBA00022860"/>
    </source>
</evidence>
<organism evidence="21 22">
    <name type="scientific">Cordylochernes scorpioides</name>
    <dbReference type="NCBI Taxonomy" id="51811"/>
    <lineage>
        <taxon>Eukaryota</taxon>
        <taxon>Metazoa</taxon>
        <taxon>Ecdysozoa</taxon>
        <taxon>Arthropoda</taxon>
        <taxon>Chelicerata</taxon>
        <taxon>Arachnida</taxon>
        <taxon>Pseudoscorpiones</taxon>
        <taxon>Cheliferoidea</taxon>
        <taxon>Chernetidae</taxon>
        <taxon>Cordylochernes</taxon>
    </lineage>
</organism>
<dbReference type="CDD" id="cd02081">
    <property type="entry name" value="P-type_ATPase_Ca_PMCA-like"/>
    <property type="match status" value="1"/>
</dbReference>
<evidence type="ECO:0000256" key="6">
    <source>
        <dbReference type="ARBA" id="ARBA00022568"/>
    </source>
</evidence>
<dbReference type="SMART" id="SM00831">
    <property type="entry name" value="Cation_ATPase_N"/>
    <property type="match status" value="1"/>
</dbReference>
<evidence type="ECO:0000259" key="20">
    <source>
        <dbReference type="SMART" id="SM00831"/>
    </source>
</evidence>
<evidence type="ECO:0000256" key="2">
    <source>
        <dbReference type="ARBA" id="ARBA00006124"/>
    </source>
</evidence>
<dbReference type="EMBL" id="CP092876">
    <property type="protein sequence ID" value="UYV76399.1"/>
    <property type="molecule type" value="Genomic_DNA"/>
</dbReference>
<evidence type="ECO:0000313" key="22">
    <source>
        <dbReference type="Proteomes" id="UP001235939"/>
    </source>
</evidence>
<dbReference type="SFLD" id="SFLDF00027">
    <property type="entry name" value="p-type_atpase"/>
    <property type="match status" value="1"/>
</dbReference>
<comment type="function">
    <text evidence="18">Catalyzes the hydrolysis of ATP coupled with the transport of calcium.</text>
</comment>
<evidence type="ECO:0000313" key="21">
    <source>
        <dbReference type="EMBL" id="UYV76399.1"/>
    </source>
</evidence>
<dbReference type="SUPFAM" id="SSF81653">
    <property type="entry name" value="Calcium ATPase, transduction domain A"/>
    <property type="match status" value="1"/>
</dbReference>
<dbReference type="NCBIfam" id="TIGR01517">
    <property type="entry name" value="ATPase-IIB_Ca"/>
    <property type="match status" value="1"/>
</dbReference>
<dbReference type="PANTHER" id="PTHR24093:SF369">
    <property type="entry name" value="CALCIUM-TRANSPORTING ATPASE"/>
    <property type="match status" value="1"/>
</dbReference>
<dbReference type="InterPro" id="IPR018303">
    <property type="entry name" value="ATPase_P-typ_P_site"/>
</dbReference>
<evidence type="ECO:0000256" key="7">
    <source>
        <dbReference type="ARBA" id="ARBA00022692"/>
    </source>
</evidence>
<evidence type="ECO:0000256" key="19">
    <source>
        <dbReference type="SAM" id="MobiDB-lite"/>
    </source>
</evidence>
<dbReference type="Pfam" id="PF08282">
    <property type="entry name" value="Hydrolase_3"/>
    <property type="match status" value="1"/>
</dbReference>
<dbReference type="SUPFAM" id="SSF81660">
    <property type="entry name" value="Metal cation-transporting ATPase, ATP-binding domain N"/>
    <property type="match status" value="1"/>
</dbReference>
<proteinExistence type="inferred from homology"/>
<dbReference type="Gene3D" id="3.40.1110.10">
    <property type="entry name" value="Calcium-transporting ATPase, cytoplasmic domain N"/>
    <property type="match status" value="1"/>
</dbReference>
<dbReference type="Proteomes" id="UP001235939">
    <property type="component" value="Chromosome 14"/>
</dbReference>
<dbReference type="PANTHER" id="PTHR24093">
    <property type="entry name" value="CATION TRANSPORTING ATPASE"/>
    <property type="match status" value="1"/>
</dbReference>
<feature type="transmembrane region" description="Helical" evidence="18">
    <location>
        <begin position="1081"/>
        <end position="1100"/>
    </location>
</feature>
<feature type="transmembrane region" description="Helical" evidence="18">
    <location>
        <begin position="930"/>
        <end position="953"/>
    </location>
</feature>
<accession>A0ABY6L6J8</accession>
<dbReference type="InterPro" id="IPR004014">
    <property type="entry name" value="ATPase_P-typ_cation-transptr_N"/>
</dbReference>
<feature type="domain" description="Cation-transporting P-type ATPase N-terminal" evidence="20">
    <location>
        <begin position="68"/>
        <end position="142"/>
    </location>
</feature>
<dbReference type="InterPro" id="IPR044492">
    <property type="entry name" value="P_typ_ATPase_HD_dom"/>
</dbReference>
<keyword evidence="22" id="KW-1185">Reference proteome</keyword>
<feature type="region of interest" description="Disordered" evidence="19">
    <location>
        <begin position="148"/>
        <end position="169"/>
    </location>
</feature>
<dbReference type="NCBIfam" id="TIGR01494">
    <property type="entry name" value="ATPase_P-type"/>
    <property type="match status" value="3"/>
</dbReference>
<keyword evidence="9 18" id="KW-0547">Nucleotide-binding</keyword>
<dbReference type="SUPFAM" id="SSF56784">
    <property type="entry name" value="HAD-like"/>
    <property type="match status" value="1"/>
</dbReference>
<keyword evidence="8" id="KW-0479">Metal-binding</keyword>
<keyword evidence="3 18" id="KW-0813">Transport</keyword>
<dbReference type="Gene3D" id="2.70.150.10">
    <property type="entry name" value="Calcium-transporting ATPase, cytoplasmic transduction domain A"/>
    <property type="match status" value="1"/>
</dbReference>
<keyword evidence="4" id="KW-1003">Cell membrane</keyword>
<dbReference type="InterPro" id="IPR001757">
    <property type="entry name" value="P_typ_ATPase"/>
</dbReference>
<dbReference type="Pfam" id="PF00690">
    <property type="entry name" value="Cation_ATPase_N"/>
    <property type="match status" value="1"/>
</dbReference>
<evidence type="ECO:0000256" key="1">
    <source>
        <dbReference type="ARBA" id="ARBA00004651"/>
    </source>
</evidence>
<evidence type="ECO:0000256" key="15">
    <source>
        <dbReference type="ARBA" id="ARBA00022989"/>
    </source>
</evidence>
<dbReference type="Pfam" id="PF00122">
    <property type="entry name" value="E1-E2_ATPase"/>
    <property type="match status" value="1"/>
</dbReference>
<dbReference type="InterPro" id="IPR022141">
    <property type="entry name" value="ATP_Ca_trans_C"/>
</dbReference>
<keyword evidence="14" id="KW-1278">Translocase</keyword>
<dbReference type="InterPro" id="IPR006068">
    <property type="entry name" value="ATPase_P-typ_cation-transptr_C"/>
</dbReference>
<dbReference type="Gene3D" id="3.40.50.1000">
    <property type="entry name" value="HAD superfamily/HAD-like"/>
    <property type="match status" value="1"/>
</dbReference>
<feature type="transmembrane region" description="Helical" evidence="18">
    <location>
        <begin position="408"/>
        <end position="435"/>
    </location>
</feature>
<keyword evidence="16 18" id="KW-0406">Ion transport</keyword>
<keyword evidence="17 18" id="KW-0472">Membrane</keyword>
<feature type="transmembrane region" description="Helical" evidence="18">
    <location>
        <begin position="174"/>
        <end position="193"/>
    </location>
</feature>
<keyword evidence="15 18" id="KW-1133">Transmembrane helix</keyword>
<comment type="catalytic activity">
    <reaction evidence="18">
        <text>Ca(2+)(in) + ATP + H2O = Ca(2+)(out) + ADP + phosphate + H(+)</text>
        <dbReference type="Rhea" id="RHEA:18105"/>
        <dbReference type="ChEBI" id="CHEBI:15377"/>
        <dbReference type="ChEBI" id="CHEBI:15378"/>
        <dbReference type="ChEBI" id="CHEBI:29108"/>
        <dbReference type="ChEBI" id="CHEBI:30616"/>
        <dbReference type="ChEBI" id="CHEBI:43474"/>
        <dbReference type="ChEBI" id="CHEBI:456216"/>
        <dbReference type="EC" id="7.2.2.10"/>
    </reaction>
</comment>
<keyword evidence="10 18" id="KW-0106">Calcium</keyword>
<dbReference type="SFLD" id="SFLDS00003">
    <property type="entry name" value="Haloacid_Dehalogenase"/>
    <property type="match status" value="1"/>
</dbReference>
<dbReference type="PROSITE" id="PS00154">
    <property type="entry name" value="ATPASE_E1_E2"/>
    <property type="match status" value="1"/>
</dbReference>
<dbReference type="Pfam" id="PF00689">
    <property type="entry name" value="Cation_ATPase_C"/>
    <property type="match status" value="1"/>
</dbReference>
<dbReference type="InterPro" id="IPR059000">
    <property type="entry name" value="ATPase_P-type_domA"/>
</dbReference>
<keyword evidence="5" id="KW-0597">Phosphoprotein</keyword>
<evidence type="ECO:0000256" key="17">
    <source>
        <dbReference type="ARBA" id="ARBA00023136"/>
    </source>
</evidence>
<evidence type="ECO:0000256" key="12">
    <source>
        <dbReference type="ARBA" id="ARBA00022842"/>
    </source>
</evidence>
<feature type="transmembrane region" description="Helical" evidence="18">
    <location>
        <begin position="447"/>
        <end position="476"/>
    </location>
</feature>
<dbReference type="PRINTS" id="PR00119">
    <property type="entry name" value="CATATPASE"/>
</dbReference>
<evidence type="ECO:0000256" key="11">
    <source>
        <dbReference type="ARBA" id="ARBA00022840"/>
    </source>
</evidence>
<dbReference type="InterPro" id="IPR006408">
    <property type="entry name" value="P-type_ATPase_IIB"/>
</dbReference>
<feature type="transmembrane region" description="Helical" evidence="18">
    <location>
        <begin position="973"/>
        <end position="992"/>
    </location>
</feature>
<dbReference type="Gene3D" id="1.20.1110.10">
    <property type="entry name" value="Calcium-transporting ATPase, transmembrane domain"/>
    <property type="match status" value="2"/>
</dbReference>
<dbReference type="Pfam" id="PF12424">
    <property type="entry name" value="ATP_Ca_trans_C"/>
    <property type="match status" value="1"/>
</dbReference>
<dbReference type="InterPro" id="IPR023298">
    <property type="entry name" value="ATPase_P-typ_TM_dom_sf"/>
</dbReference>
<dbReference type="InterPro" id="IPR023299">
    <property type="entry name" value="ATPase_P-typ_cyto_dom_N"/>
</dbReference>
<reference evidence="21 22" key="1">
    <citation type="submission" date="2022-01" db="EMBL/GenBank/DDBJ databases">
        <title>A chromosomal length assembly of Cordylochernes scorpioides.</title>
        <authorList>
            <person name="Zeh D."/>
            <person name="Zeh J."/>
        </authorList>
    </citation>
    <scope>NUCLEOTIDE SEQUENCE [LARGE SCALE GENOMIC DNA]</scope>
    <source>
        <strain evidence="21">IN4F17</strain>
        <tissue evidence="21">Whole Body</tissue>
    </source>
</reference>
<evidence type="ECO:0000256" key="3">
    <source>
        <dbReference type="ARBA" id="ARBA00022448"/>
    </source>
</evidence>
<keyword evidence="6 18" id="KW-0109">Calcium transport</keyword>
<evidence type="ECO:0000256" key="18">
    <source>
        <dbReference type="RuleBase" id="RU361146"/>
    </source>
</evidence>
<keyword evidence="7 18" id="KW-0812">Transmembrane</keyword>
<evidence type="ECO:0000256" key="14">
    <source>
        <dbReference type="ARBA" id="ARBA00022967"/>
    </source>
</evidence>
<comment type="similarity">
    <text evidence="2">Belongs to the cation transport ATPase (P-type) (TC 3.A.3) family. Type IIB subfamily.</text>
</comment>
<evidence type="ECO:0000256" key="4">
    <source>
        <dbReference type="ARBA" id="ARBA00022475"/>
    </source>
</evidence>
<feature type="transmembrane region" description="Helical" evidence="18">
    <location>
        <begin position="896"/>
        <end position="918"/>
    </location>
</feature>